<dbReference type="Proteomes" id="UP000836788">
    <property type="component" value="Chromosome 19"/>
</dbReference>
<evidence type="ECO:0000256" key="1">
    <source>
        <dbReference type="ARBA" id="ARBA00022679"/>
    </source>
</evidence>
<dbReference type="GO" id="GO:0016020">
    <property type="term" value="C:membrane"/>
    <property type="evidence" value="ECO:0007669"/>
    <property type="project" value="GOC"/>
</dbReference>
<feature type="region of interest" description="Disordered" evidence="2">
    <location>
        <begin position="304"/>
        <end position="324"/>
    </location>
</feature>
<dbReference type="InterPro" id="IPR029044">
    <property type="entry name" value="Nucleotide-diphossugar_trans"/>
</dbReference>
<dbReference type="InterPro" id="IPR007577">
    <property type="entry name" value="GlycoTrfase_DXD_sugar-bd_CS"/>
</dbReference>
<dbReference type="PANTHER" id="PTHR32385:SF15">
    <property type="entry name" value="INOSITOL PHOSPHOCERAMIDE MANNOSYLTRANSFERASE 1"/>
    <property type="match status" value="1"/>
</dbReference>
<dbReference type="GO" id="GO:0051999">
    <property type="term" value="P:mannosyl-inositol phosphorylceramide biosynthetic process"/>
    <property type="evidence" value="ECO:0007669"/>
    <property type="project" value="TreeGrafter"/>
</dbReference>
<proteinExistence type="predicted"/>
<protein>
    <submittedName>
        <fullName evidence="3">Uncharacterized protein</fullName>
    </submittedName>
</protein>
<gene>
    <name evidence="3" type="ORF">PTTT1_LOCUS23672</name>
</gene>
<keyword evidence="1" id="KW-0808">Transferase</keyword>
<evidence type="ECO:0000256" key="2">
    <source>
        <dbReference type="SAM" id="MobiDB-lite"/>
    </source>
</evidence>
<reference evidence="3" key="1">
    <citation type="submission" date="2022-02" db="EMBL/GenBank/DDBJ databases">
        <authorList>
            <person name="Giguere J D."/>
        </authorList>
    </citation>
    <scope>NUCLEOTIDE SEQUENCE</scope>
    <source>
        <strain evidence="3">CCAP 1055/1</strain>
    </source>
</reference>
<dbReference type="AlphaFoldDB" id="A0A8J9S6P1"/>
<dbReference type="Pfam" id="PF04488">
    <property type="entry name" value="Gly_transf_sug"/>
    <property type="match status" value="1"/>
</dbReference>
<sequence>MALLRGGVRYVTLAVYVVSAALIHQLFKALQCNNSGSLLTTIADLADNPITVYSQSIESTGTSVTNSVSNATTTGLWLEPFDPDTSLPRSTDLLRELVHTDVKISCPRNLVLVPDTIILPEHGTESPSFDNQIPRVIHITSKSRCMTKSFAANVETWRFANHSLLIHNDVAMERLLHREWPEFPHLSQALECTVSGAARADLWRALILWEYGGIYTDMDNAPGPYFNASTIRPNLDKAMFVVESGGFLSQYFAAAAPRHPLVYLWIQSCLHRLLDLHDVTNQYVPFVTGPGALQAAMQHFMGTQGPKLPSRPSNDAHQASTTTTAQDRYDSFRWVRAGTYQGVIGTNATVRIEGSRQTSDVWWIRRNVIPRKKRVYQQMNMTHFGSIPRWVSNESCWQRIYRNRAKAW</sequence>
<dbReference type="SUPFAM" id="SSF53448">
    <property type="entry name" value="Nucleotide-diphospho-sugar transferases"/>
    <property type="match status" value="1"/>
</dbReference>
<accession>A0A8J9S6P1</accession>
<name>A0A8J9S6P1_PHATR</name>
<organism evidence="3">
    <name type="scientific">Phaeodactylum tricornutum</name>
    <name type="common">Diatom</name>
    <dbReference type="NCBI Taxonomy" id="2850"/>
    <lineage>
        <taxon>Eukaryota</taxon>
        <taxon>Sar</taxon>
        <taxon>Stramenopiles</taxon>
        <taxon>Ochrophyta</taxon>
        <taxon>Bacillariophyta</taxon>
        <taxon>Bacillariophyceae</taxon>
        <taxon>Bacillariophycidae</taxon>
        <taxon>Naviculales</taxon>
        <taxon>Phaeodactylaceae</taxon>
        <taxon>Phaeodactylum</taxon>
    </lineage>
</organism>
<dbReference type="Gene3D" id="3.90.550.20">
    <property type="match status" value="1"/>
</dbReference>
<dbReference type="PANTHER" id="PTHR32385">
    <property type="entry name" value="MANNOSYL PHOSPHORYLINOSITOL CERAMIDE SYNTHASE"/>
    <property type="match status" value="1"/>
</dbReference>
<evidence type="ECO:0000313" key="3">
    <source>
        <dbReference type="EMBL" id="CAG9283703.1"/>
    </source>
</evidence>
<dbReference type="InterPro" id="IPR051706">
    <property type="entry name" value="Glycosyltransferase_domain"/>
</dbReference>
<dbReference type="GO" id="GO:0000030">
    <property type="term" value="F:mannosyltransferase activity"/>
    <property type="evidence" value="ECO:0007669"/>
    <property type="project" value="TreeGrafter"/>
</dbReference>
<dbReference type="EMBL" id="OU594960">
    <property type="protein sequence ID" value="CAG9283703.1"/>
    <property type="molecule type" value="Genomic_DNA"/>
</dbReference>
<feature type="compositionally biased region" description="Polar residues" evidence="2">
    <location>
        <begin position="311"/>
        <end position="324"/>
    </location>
</feature>